<gene>
    <name evidence="1" type="ORF">PIB30_022434</name>
</gene>
<evidence type="ECO:0000313" key="1">
    <source>
        <dbReference type="EMBL" id="MED6108304.1"/>
    </source>
</evidence>
<dbReference type="EMBL" id="JASCZI010000076">
    <property type="protein sequence ID" value="MED6108304.1"/>
    <property type="molecule type" value="Genomic_DNA"/>
</dbReference>
<accession>A0ABU6QAM9</accession>
<protein>
    <submittedName>
        <fullName evidence="1">Uncharacterized protein</fullName>
    </submittedName>
</protein>
<dbReference type="Pfam" id="PF02458">
    <property type="entry name" value="Transferase"/>
    <property type="match status" value="1"/>
</dbReference>
<dbReference type="InterPro" id="IPR023213">
    <property type="entry name" value="CAT-like_dom_sf"/>
</dbReference>
<proteinExistence type="predicted"/>
<keyword evidence="2" id="KW-1185">Reference proteome</keyword>
<name>A0ABU6QAM9_9FABA</name>
<evidence type="ECO:0000313" key="2">
    <source>
        <dbReference type="Proteomes" id="UP001341840"/>
    </source>
</evidence>
<dbReference type="Gene3D" id="3.30.559.10">
    <property type="entry name" value="Chloramphenicol acetyltransferase-like domain"/>
    <property type="match status" value="1"/>
</dbReference>
<organism evidence="1 2">
    <name type="scientific">Stylosanthes scabra</name>
    <dbReference type="NCBI Taxonomy" id="79078"/>
    <lineage>
        <taxon>Eukaryota</taxon>
        <taxon>Viridiplantae</taxon>
        <taxon>Streptophyta</taxon>
        <taxon>Embryophyta</taxon>
        <taxon>Tracheophyta</taxon>
        <taxon>Spermatophyta</taxon>
        <taxon>Magnoliopsida</taxon>
        <taxon>eudicotyledons</taxon>
        <taxon>Gunneridae</taxon>
        <taxon>Pentapetalae</taxon>
        <taxon>rosids</taxon>
        <taxon>fabids</taxon>
        <taxon>Fabales</taxon>
        <taxon>Fabaceae</taxon>
        <taxon>Papilionoideae</taxon>
        <taxon>50 kb inversion clade</taxon>
        <taxon>dalbergioids sensu lato</taxon>
        <taxon>Dalbergieae</taxon>
        <taxon>Pterocarpus clade</taxon>
        <taxon>Stylosanthes</taxon>
    </lineage>
</organism>
<comment type="caution">
    <text evidence="1">The sequence shown here is derived from an EMBL/GenBank/DDBJ whole genome shotgun (WGS) entry which is preliminary data.</text>
</comment>
<reference evidence="1 2" key="1">
    <citation type="journal article" date="2023" name="Plants (Basel)">
        <title>Bridging the Gap: Combining Genomics and Transcriptomics Approaches to Understand Stylosanthes scabra, an Orphan Legume from the Brazilian Caatinga.</title>
        <authorList>
            <person name="Ferreira-Neto J.R.C."/>
            <person name="da Silva M.D."/>
            <person name="Binneck E."/>
            <person name="de Melo N.F."/>
            <person name="da Silva R.H."/>
            <person name="de Melo A.L.T.M."/>
            <person name="Pandolfi V."/>
            <person name="Bustamante F.O."/>
            <person name="Brasileiro-Vidal A.C."/>
            <person name="Benko-Iseppon A.M."/>
        </authorList>
    </citation>
    <scope>NUCLEOTIDE SEQUENCE [LARGE SCALE GENOMIC DNA]</scope>
    <source>
        <tissue evidence="1">Leaves</tissue>
    </source>
</reference>
<dbReference type="Proteomes" id="UP001341840">
    <property type="component" value="Unassembled WGS sequence"/>
</dbReference>
<sequence length="70" mass="7828">MAEYGDFLPHNPSIKELIPTVDYSRPIKELPLFLAHVTKFKGSDDAGGSFAIGMTLSHPFSRWNLSDLLH</sequence>